<feature type="region of interest" description="Disordered" evidence="1">
    <location>
        <begin position="48"/>
        <end position="118"/>
    </location>
</feature>
<organism evidence="3 4">
    <name type="scientific">Phormidium pseudopriestleyi FRX01</name>
    <dbReference type="NCBI Taxonomy" id="1759528"/>
    <lineage>
        <taxon>Bacteria</taxon>
        <taxon>Bacillati</taxon>
        <taxon>Cyanobacteriota</taxon>
        <taxon>Cyanophyceae</taxon>
        <taxon>Oscillatoriophycideae</taxon>
        <taxon>Oscillatoriales</taxon>
        <taxon>Oscillatoriaceae</taxon>
        <taxon>Phormidium</taxon>
    </lineage>
</organism>
<dbReference type="EMBL" id="JAFLQW010000382">
    <property type="protein sequence ID" value="MBO0350297.1"/>
    <property type="molecule type" value="Genomic_DNA"/>
</dbReference>
<sequence length="118" mass="12747">MRFSTILVLSTLLVANLAPSAKSYPADLLATYSNGFFSHASLARFTLPSETSQTNPCETEDSKPGCSRRDFRASGGEQSPTDSILLAQKLINSTQPQPNCPMTKTHRQVGRGSGRCEP</sequence>
<feature type="signal peptide" evidence="2">
    <location>
        <begin position="1"/>
        <end position="23"/>
    </location>
</feature>
<keyword evidence="4" id="KW-1185">Reference proteome</keyword>
<feature type="compositionally biased region" description="Basic and acidic residues" evidence="1">
    <location>
        <begin position="60"/>
        <end position="72"/>
    </location>
</feature>
<feature type="compositionally biased region" description="Polar residues" evidence="1">
    <location>
        <begin position="90"/>
        <end position="102"/>
    </location>
</feature>
<reference evidence="3 4" key="1">
    <citation type="submission" date="2021-03" db="EMBL/GenBank/DDBJ databases">
        <title>Metabolic Capacity of the Antarctic Cyanobacterium Phormidium pseudopriestleyi that Sustains Oxygenic Photosynthesis in the Presence of Hydrogen Sulfide.</title>
        <authorList>
            <person name="Lumian J.E."/>
            <person name="Jungblut A.D."/>
            <person name="Dillon M.L."/>
            <person name="Hawes I."/>
            <person name="Doran P.T."/>
            <person name="Mackey T.J."/>
            <person name="Dick G.J."/>
            <person name="Grettenberger C.L."/>
            <person name="Sumner D.Y."/>
        </authorList>
    </citation>
    <scope>NUCLEOTIDE SEQUENCE [LARGE SCALE GENOMIC DNA]</scope>
    <source>
        <strain evidence="3 4">FRX01</strain>
    </source>
</reference>
<protein>
    <submittedName>
        <fullName evidence="3">Uncharacterized protein</fullName>
    </submittedName>
</protein>
<dbReference type="RefSeq" id="WP_207088784.1">
    <property type="nucleotide sequence ID" value="NZ_JAFLQW010000382.1"/>
</dbReference>
<evidence type="ECO:0000256" key="2">
    <source>
        <dbReference type="SAM" id="SignalP"/>
    </source>
</evidence>
<keyword evidence="2" id="KW-0732">Signal</keyword>
<feature type="compositionally biased region" description="Polar residues" evidence="1">
    <location>
        <begin position="48"/>
        <end position="57"/>
    </location>
</feature>
<name>A0ABS3FTY0_9CYAN</name>
<proteinExistence type="predicted"/>
<gene>
    <name evidence="3" type="ORF">J0895_14520</name>
</gene>
<evidence type="ECO:0000313" key="4">
    <source>
        <dbReference type="Proteomes" id="UP000664844"/>
    </source>
</evidence>
<evidence type="ECO:0000313" key="3">
    <source>
        <dbReference type="EMBL" id="MBO0350297.1"/>
    </source>
</evidence>
<feature type="chain" id="PRO_5046464112" evidence="2">
    <location>
        <begin position="24"/>
        <end position="118"/>
    </location>
</feature>
<dbReference type="Proteomes" id="UP000664844">
    <property type="component" value="Unassembled WGS sequence"/>
</dbReference>
<accession>A0ABS3FTY0</accession>
<evidence type="ECO:0000256" key="1">
    <source>
        <dbReference type="SAM" id="MobiDB-lite"/>
    </source>
</evidence>
<comment type="caution">
    <text evidence="3">The sequence shown here is derived from an EMBL/GenBank/DDBJ whole genome shotgun (WGS) entry which is preliminary data.</text>
</comment>